<dbReference type="GO" id="GO:0016874">
    <property type="term" value="F:ligase activity"/>
    <property type="evidence" value="ECO:0007669"/>
    <property type="project" value="UniProtKB-KW"/>
</dbReference>
<feature type="transmembrane region" description="Helical" evidence="5">
    <location>
        <begin position="20"/>
        <end position="39"/>
    </location>
</feature>
<feature type="transmembrane region" description="Helical" evidence="5">
    <location>
        <begin position="71"/>
        <end position="91"/>
    </location>
</feature>
<keyword evidence="7" id="KW-0436">Ligase</keyword>
<dbReference type="Proteomes" id="UP001165678">
    <property type="component" value="Unassembled WGS sequence"/>
</dbReference>
<dbReference type="InterPro" id="IPR007016">
    <property type="entry name" value="O-antigen_ligase-rel_domated"/>
</dbReference>
<accession>A0AA42CUN0</accession>
<keyword evidence="8" id="KW-1185">Reference proteome</keyword>
<dbReference type="Pfam" id="PF04932">
    <property type="entry name" value="Wzy_C"/>
    <property type="match status" value="1"/>
</dbReference>
<feature type="transmembrane region" description="Helical" evidence="5">
    <location>
        <begin position="128"/>
        <end position="148"/>
    </location>
</feature>
<sequence length="456" mass="50483">MPNRIALFMGPPPAHSPGWAYRIGLIATLLFLGCWSVLFEVSRQLEAVVLVMFIIGAVCTPARGRMARDPLLILLVIWLLLQCVTLPFAMAHFPAFADDQITSMRHLTKLFLVLPVAWFLYGHHLRTGLALGLFLMGMVMTALVYLTLHPQYWFQLTANNRPTLGFKNWEHAGVALGVVLIALSCLAPRFTGWLRHGEASTGWKSLSAALMIAAFGMSAFGVLLVKTRASWLGLILVIIISLMGLLITSLRKPAYRRRGLSLCALIIIAIGLLSVVLGPMLLTRMTAESGVIRHILQGDLTDIPMTSIGFRIHAWYYGIQTWLEHPWFGWGPKSHIPLLLESMHPVGQGTLGDIAAHKNLRHFHNSYLSLLIANGLAGTAVMAAAIGVIIRGALMAWRRGDMPTDILVFLVLFGVFWAVVNSFESYINYDTGYFMAAMTGGLAYSFHLRHRLESSR</sequence>
<comment type="caution">
    <text evidence="7">The sequence shown here is derived from an EMBL/GenBank/DDBJ whole genome shotgun (WGS) entry which is preliminary data.</text>
</comment>
<feature type="transmembrane region" description="Helical" evidence="5">
    <location>
        <begin position="426"/>
        <end position="446"/>
    </location>
</feature>
<dbReference type="AlphaFoldDB" id="A0AA42CUN0"/>
<feature type="transmembrane region" description="Helical" evidence="5">
    <location>
        <begin position="262"/>
        <end position="282"/>
    </location>
</feature>
<keyword evidence="4 5" id="KW-0472">Membrane</keyword>
<reference evidence="7" key="1">
    <citation type="submission" date="2022-11" db="EMBL/GenBank/DDBJ databases">
        <title>Larsenimonas rhizosphaerae sp. nov., isolated from a tidal mudflat.</title>
        <authorList>
            <person name="Lee S.D."/>
            <person name="Kim I.S."/>
        </authorList>
    </citation>
    <scope>NUCLEOTIDE SEQUENCE</scope>
    <source>
        <strain evidence="7">GH2-1</strain>
    </source>
</reference>
<feature type="transmembrane region" description="Helical" evidence="5">
    <location>
        <begin position="168"/>
        <end position="187"/>
    </location>
</feature>
<dbReference type="PANTHER" id="PTHR37422">
    <property type="entry name" value="TEICHURONIC ACID BIOSYNTHESIS PROTEIN TUAE"/>
    <property type="match status" value="1"/>
</dbReference>
<feature type="transmembrane region" description="Helical" evidence="5">
    <location>
        <begin position="402"/>
        <end position="420"/>
    </location>
</feature>
<dbReference type="PROSITE" id="PS51257">
    <property type="entry name" value="PROKAR_LIPOPROTEIN"/>
    <property type="match status" value="1"/>
</dbReference>
<evidence type="ECO:0000256" key="2">
    <source>
        <dbReference type="ARBA" id="ARBA00022692"/>
    </source>
</evidence>
<feature type="domain" description="O-antigen ligase-related" evidence="6">
    <location>
        <begin position="214"/>
        <end position="382"/>
    </location>
</feature>
<feature type="transmembrane region" description="Helical" evidence="5">
    <location>
        <begin position="103"/>
        <end position="121"/>
    </location>
</feature>
<evidence type="ECO:0000313" key="8">
    <source>
        <dbReference type="Proteomes" id="UP001165678"/>
    </source>
</evidence>
<evidence type="ECO:0000256" key="5">
    <source>
        <dbReference type="SAM" id="Phobius"/>
    </source>
</evidence>
<name>A0AA42CUN0_9GAMM</name>
<evidence type="ECO:0000259" key="6">
    <source>
        <dbReference type="Pfam" id="PF04932"/>
    </source>
</evidence>
<dbReference type="GO" id="GO:0016020">
    <property type="term" value="C:membrane"/>
    <property type="evidence" value="ECO:0007669"/>
    <property type="project" value="UniProtKB-SubCell"/>
</dbReference>
<proteinExistence type="predicted"/>
<feature type="transmembrane region" description="Helical" evidence="5">
    <location>
        <begin position="208"/>
        <end position="225"/>
    </location>
</feature>
<keyword evidence="3 5" id="KW-1133">Transmembrane helix</keyword>
<protein>
    <submittedName>
        <fullName evidence="7">O-antigen ligase family protein</fullName>
    </submittedName>
</protein>
<feature type="transmembrane region" description="Helical" evidence="5">
    <location>
        <begin position="231"/>
        <end position="250"/>
    </location>
</feature>
<evidence type="ECO:0000256" key="4">
    <source>
        <dbReference type="ARBA" id="ARBA00023136"/>
    </source>
</evidence>
<organism evidence="7 8">
    <name type="scientific">Larsenimonas rhizosphaerae</name>
    <dbReference type="NCBI Taxonomy" id="2944682"/>
    <lineage>
        <taxon>Bacteria</taxon>
        <taxon>Pseudomonadati</taxon>
        <taxon>Pseudomonadota</taxon>
        <taxon>Gammaproteobacteria</taxon>
        <taxon>Oceanospirillales</taxon>
        <taxon>Halomonadaceae</taxon>
        <taxon>Larsenimonas</taxon>
    </lineage>
</organism>
<dbReference type="EMBL" id="JAPIVE010000003">
    <property type="protein sequence ID" value="MCX2524857.1"/>
    <property type="molecule type" value="Genomic_DNA"/>
</dbReference>
<gene>
    <name evidence="7" type="ORF">OQ287_11455</name>
</gene>
<evidence type="ECO:0000256" key="1">
    <source>
        <dbReference type="ARBA" id="ARBA00004141"/>
    </source>
</evidence>
<dbReference type="RefSeq" id="WP_265896506.1">
    <property type="nucleotide sequence ID" value="NZ_JAPIVE010000003.1"/>
</dbReference>
<comment type="subcellular location">
    <subcellularLocation>
        <location evidence="1">Membrane</location>
        <topology evidence="1">Multi-pass membrane protein</topology>
    </subcellularLocation>
</comment>
<dbReference type="PANTHER" id="PTHR37422:SF13">
    <property type="entry name" value="LIPOPOLYSACCHARIDE BIOSYNTHESIS PROTEIN PA4999-RELATED"/>
    <property type="match status" value="1"/>
</dbReference>
<feature type="transmembrane region" description="Helical" evidence="5">
    <location>
        <begin position="367"/>
        <end position="390"/>
    </location>
</feature>
<evidence type="ECO:0000256" key="3">
    <source>
        <dbReference type="ARBA" id="ARBA00022989"/>
    </source>
</evidence>
<evidence type="ECO:0000313" key="7">
    <source>
        <dbReference type="EMBL" id="MCX2524857.1"/>
    </source>
</evidence>
<dbReference type="InterPro" id="IPR051533">
    <property type="entry name" value="WaaL-like"/>
</dbReference>
<keyword evidence="2 5" id="KW-0812">Transmembrane</keyword>